<keyword evidence="5 8" id="KW-0863">Zinc-finger</keyword>
<dbReference type="PANTHER" id="PTHR15710">
    <property type="entry name" value="E3 UBIQUITIN-PROTEIN LIGASE PRAJA"/>
    <property type="match status" value="1"/>
</dbReference>
<keyword evidence="6" id="KW-0833">Ubl conjugation pathway</keyword>
<dbReference type="AlphaFoldDB" id="A0A6J5XHY1"/>
<evidence type="ECO:0000313" key="11">
    <source>
        <dbReference type="Proteomes" id="UP000507245"/>
    </source>
</evidence>
<dbReference type="Pfam" id="PF13639">
    <property type="entry name" value="zf-RING_2"/>
    <property type="match status" value="1"/>
</dbReference>
<evidence type="ECO:0000256" key="5">
    <source>
        <dbReference type="ARBA" id="ARBA00022771"/>
    </source>
</evidence>
<dbReference type="Gene3D" id="3.30.40.10">
    <property type="entry name" value="Zinc/RING finger domain, C3HC4 (zinc finger)"/>
    <property type="match status" value="1"/>
</dbReference>
<dbReference type="PROSITE" id="PS50089">
    <property type="entry name" value="ZF_RING_2"/>
    <property type="match status" value="1"/>
</dbReference>
<evidence type="ECO:0000256" key="4">
    <source>
        <dbReference type="ARBA" id="ARBA00022723"/>
    </source>
</evidence>
<evidence type="ECO:0000256" key="8">
    <source>
        <dbReference type="PROSITE-ProRule" id="PRU00175"/>
    </source>
</evidence>
<evidence type="ECO:0000259" key="9">
    <source>
        <dbReference type="PROSITE" id="PS50089"/>
    </source>
</evidence>
<dbReference type="GO" id="GO:0016567">
    <property type="term" value="P:protein ubiquitination"/>
    <property type="evidence" value="ECO:0007669"/>
    <property type="project" value="TreeGrafter"/>
</dbReference>
<dbReference type="GO" id="GO:0005737">
    <property type="term" value="C:cytoplasm"/>
    <property type="evidence" value="ECO:0007669"/>
    <property type="project" value="TreeGrafter"/>
</dbReference>
<gene>
    <name evidence="10" type="ORF">ORAREDHAP_LOCUS33786</name>
</gene>
<dbReference type="OrthoDB" id="8062037at2759"/>
<name>A0A6J5XHY1_PRUAR</name>
<reference evidence="11" key="1">
    <citation type="journal article" date="2020" name="Genome Biol.">
        <title>Gamete binning: chromosome-level and haplotype-resolved genome assembly enabled by high-throughput single-cell sequencing of gamete genomes.</title>
        <authorList>
            <person name="Campoy J.A."/>
            <person name="Sun H."/>
            <person name="Goel M."/>
            <person name="Jiao W.-B."/>
            <person name="Folz-Donahue K."/>
            <person name="Wang N."/>
            <person name="Rubio M."/>
            <person name="Liu C."/>
            <person name="Kukat C."/>
            <person name="Ruiz D."/>
            <person name="Huettel B."/>
            <person name="Schneeberger K."/>
        </authorList>
    </citation>
    <scope>NUCLEOTIDE SEQUENCE [LARGE SCALE GENOMIC DNA]</scope>
    <source>
        <strain evidence="11">cv. Rojo Pasion</strain>
    </source>
</reference>
<dbReference type="GO" id="GO:0061630">
    <property type="term" value="F:ubiquitin protein ligase activity"/>
    <property type="evidence" value="ECO:0007669"/>
    <property type="project" value="UniProtKB-EC"/>
</dbReference>
<sequence>MSMAEVTFLHLHDPDDEPRQSLTLDPLPNWAHHDFDVYSSDLEFPPSDRSLRAHILTVHEDEDEDEDCDDLFSQYQSTIHVIRNNDVSEPSSISNPGLLEDRENQVNFVMDLFQQRVEQSQVTVRSVSVSEALNDDFSFGVIEGNCDCDCDCDVGMGGLDLDLSLGLGSGLDSRHCLDGDGIDDPDEDDFFVGRRVSGSESGEATSNLSRAEAFENCVRLVGFGSDSDEEDENGVIGIDLNSVDEHSAYNLPDDCDDDTSIPLCWDSLLLEDHRENNEDFEWEEVDSGGEEREVFSMFIDPDHTESGSVSVSVSTIIAPEEEVSVERIEPLESLEWEVLLNASNWETNPDAEPFNGGDHDDYIYTAEYDLLFGQFSENENASTGRPPAANAVVENLPSVVLTQEDVDNSNALCAVCKDDMNIGEQAKQLPCAHKYHGDCIVPWLRIRNTCPVCRHELPTDDAAYEGRRTPTHSVEGRRTQAHPLGFDYDEVFF</sequence>
<dbReference type="InterPro" id="IPR013083">
    <property type="entry name" value="Znf_RING/FYVE/PHD"/>
</dbReference>
<keyword evidence="3" id="KW-0808">Transferase</keyword>
<protein>
    <recommendedName>
        <fullName evidence="2">RING-type E3 ubiquitin transferase</fullName>
        <ecNumber evidence="2">2.3.2.27</ecNumber>
    </recommendedName>
</protein>
<organism evidence="10 11">
    <name type="scientific">Prunus armeniaca</name>
    <name type="common">Apricot</name>
    <name type="synonym">Armeniaca vulgaris</name>
    <dbReference type="NCBI Taxonomy" id="36596"/>
    <lineage>
        <taxon>Eukaryota</taxon>
        <taxon>Viridiplantae</taxon>
        <taxon>Streptophyta</taxon>
        <taxon>Embryophyta</taxon>
        <taxon>Tracheophyta</taxon>
        <taxon>Spermatophyta</taxon>
        <taxon>Magnoliopsida</taxon>
        <taxon>eudicotyledons</taxon>
        <taxon>Gunneridae</taxon>
        <taxon>Pentapetalae</taxon>
        <taxon>rosids</taxon>
        <taxon>fabids</taxon>
        <taxon>Rosales</taxon>
        <taxon>Rosaceae</taxon>
        <taxon>Amygdaloideae</taxon>
        <taxon>Amygdaleae</taxon>
        <taxon>Prunus</taxon>
    </lineage>
</organism>
<dbReference type="FunFam" id="3.30.40.10:FF:000022">
    <property type="entry name" value="E3 ubiquitin-protein ligase RING1-like"/>
    <property type="match status" value="1"/>
</dbReference>
<dbReference type="SMART" id="SM00184">
    <property type="entry name" value="RING"/>
    <property type="match status" value="1"/>
</dbReference>
<evidence type="ECO:0000256" key="1">
    <source>
        <dbReference type="ARBA" id="ARBA00000900"/>
    </source>
</evidence>
<evidence type="ECO:0000256" key="7">
    <source>
        <dbReference type="ARBA" id="ARBA00022833"/>
    </source>
</evidence>
<keyword evidence="7" id="KW-0862">Zinc</keyword>
<dbReference type="SUPFAM" id="SSF57850">
    <property type="entry name" value="RING/U-box"/>
    <property type="match status" value="1"/>
</dbReference>
<keyword evidence="11" id="KW-1185">Reference proteome</keyword>
<evidence type="ECO:0000256" key="6">
    <source>
        <dbReference type="ARBA" id="ARBA00022786"/>
    </source>
</evidence>
<evidence type="ECO:0000256" key="2">
    <source>
        <dbReference type="ARBA" id="ARBA00012483"/>
    </source>
</evidence>
<feature type="domain" description="RING-type" evidence="9">
    <location>
        <begin position="413"/>
        <end position="454"/>
    </location>
</feature>
<comment type="catalytic activity">
    <reaction evidence="1">
        <text>S-ubiquitinyl-[E2 ubiquitin-conjugating enzyme]-L-cysteine + [acceptor protein]-L-lysine = [E2 ubiquitin-conjugating enzyme]-L-cysteine + N(6)-ubiquitinyl-[acceptor protein]-L-lysine.</text>
        <dbReference type="EC" id="2.3.2.27"/>
    </reaction>
</comment>
<evidence type="ECO:0000256" key="3">
    <source>
        <dbReference type="ARBA" id="ARBA00022679"/>
    </source>
</evidence>
<dbReference type="PANTHER" id="PTHR15710:SF108">
    <property type="entry name" value="OS03G0286100 PROTEIN"/>
    <property type="match status" value="1"/>
</dbReference>
<dbReference type="Proteomes" id="UP000507245">
    <property type="component" value="Unassembled WGS sequence"/>
</dbReference>
<dbReference type="EC" id="2.3.2.27" evidence="2"/>
<dbReference type="EMBL" id="CAEKKB010000005">
    <property type="protein sequence ID" value="CAB4311592.1"/>
    <property type="molecule type" value="Genomic_DNA"/>
</dbReference>
<evidence type="ECO:0000313" key="10">
    <source>
        <dbReference type="EMBL" id="CAB4311592.1"/>
    </source>
</evidence>
<proteinExistence type="predicted"/>
<dbReference type="InterPro" id="IPR001841">
    <property type="entry name" value="Znf_RING"/>
</dbReference>
<accession>A0A6J5XHY1</accession>
<dbReference type="GO" id="GO:0008270">
    <property type="term" value="F:zinc ion binding"/>
    <property type="evidence" value="ECO:0007669"/>
    <property type="project" value="UniProtKB-KW"/>
</dbReference>
<keyword evidence="4" id="KW-0479">Metal-binding</keyword>